<proteinExistence type="predicted"/>
<keyword evidence="3" id="KW-1185">Reference proteome</keyword>
<reference evidence="3" key="1">
    <citation type="submission" date="2013-09" db="EMBL/GenBank/DDBJ databases">
        <title>Corchorus olitorius genome sequencing.</title>
        <authorList>
            <person name="Alam M."/>
            <person name="Haque M.S."/>
            <person name="Islam M.S."/>
            <person name="Emdad E.M."/>
            <person name="Islam M.M."/>
            <person name="Ahmed B."/>
            <person name="Halim A."/>
            <person name="Hossen Q.M.M."/>
            <person name="Hossain M.Z."/>
            <person name="Ahmed R."/>
            <person name="Khan M.M."/>
            <person name="Islam R."/>
            <person name="Rashid M.M."/>
            <person name="Khan S.A."/>
            <person name="Rahman M.S."/>
            <person name="Alam M."/>
            <person name="Yahiya A.S."/>
            <person name="Khan M.S."/>
            <person name="Azam M.S."/>
            <person name="Haque T."/>
            <person name="Lashkar M.Z.H."/>
            <person name="Akhand A.I."/>
            <person name="Morshed G."/>
            <person name="Roy S."/>
            <person name="Uddin K.S."/>
            <person name="Rabeya T."/>
            <person name="Hossain A.S."/>
            <person name="Chowdhury A."/>
            <person name="Snigdha A.R."/>
            <person name="Mortoza M.S."/>
            <person name="Matin S.A."/>
            <person name="Hoque S.M.E."/>
            <person name="Islam M.K."/>
            <person name="Roy D.K."/>
            <person name="Haider R."/>
            <person name="Moosa M.M."/>
            <person name="Elias S.M."/>
            <person name="Hasan A.M."/>
            <person name="Jahan S."/>
            <person name="Shafiuddin M."/>
            <person name="Mahmood N."/>
            <person name="Shommy N.S."/>
        </authorList>
    </citation>
    <scope>NUCLEOTIDE SEQUENCE [LARGE SCALE GENOMIC DNA]</scope>
    <source>
        <strain evidence="3">cv. O-4</strain>
    </source>
</reference>
<dbReference type="PANTHER" id="PTHR47396">
    <property type="entry name" value="TYPE I RESTRICTION ENZYME ECOKI R PROTEIN"/>
    <property type="match status" value="1"/>
</dbReference>
<comment type="caution">
    <text evidence="2">The sequence shown here is derived from an EMBL/GenBank/DDBJ whole genome shotgun (WGS) entry which is preliminary data.</text>
</comment>
<evidence type="ECO:0000313" key="3">
    <source>
        <dbReference type="Proteomes" id="UP000187203"/>
    </source>
</evidence>
<dbReference type="GO" id="GO:0005829">
    <property type="term" value="C:cytosol"/>
    <property type="evidence" value="ECO:0007669"/>
    <property type="project" value="TreeGrafter"/>
</dbReference>
<dbReference type="EMBL" id="AWUE01002522">
    <property type="protein sequence ID" value="OMP14003.1"/>
    <property type="molecule type" value="Genomic_DNA"/>
</dbReference>
<protein>
    <recommendedName>
        <fullName evidence="1">Helicase/UvrB N-terminal domain-containing protein</fullName>
    </recommendedName>
</protein>
<dbReference type="Pfam" id="PF04851">
    <property type="entry name" value="ResIII"/>
    <property type="match status" value="1"/>
</dbReference>
<dbReference type="InterPro" id="IPR050742">
    <property type="entry name" value="Helicase_Restrict-Modif_Enz"/>
</dbReference>
<dbReference type="AlphaFoldDB" id="A0A1R3L3R9"/>
<gene>
    <name evidence="2" type="ORF">COLO4_00458</name>
</gene>
<dbReference type="Gene3D" id="3.40.50.300">
    <property type="entry name" value="P-loop containing nucleotide triphosphate hydrolases"/>
    <property type="match status" value="2"/>
</dbReference>
<dbReference type="InterPro" id="IPR027417">
    <property type="entry name" value="P-loop_NTPase"/>
</dbReference>
<dbReference type="GO" id="GO:0003677">
    <property type="term" value="F:DNA binding"/>
    <property type="evidence" value="ECO:0007669"/>
    <property type="project" value="InterPro"/>
</dbReference>
<dbReference type="SUPFAM" id="SSF52540">
    <property type="entry name" value="P-loop containing nucleoside triphosphate hydrolases"/>
    <property type="match status" value="1"/>
</dbReference>
<evidence type="ECO:0000259" key="1">
    <source>
        <dbReference type="Pfam" id="PF04851"/>
    </source>
</evidence>
<organism evidence="2 3">
    <name type="scientific">Corchorus olitorius</name>
    <dbReference type="NCBI Taxonomy" id="93759"/>
    <lineage>
        <taxon>Eukaryota</taxon>
        <taxon>Viridiplantae</taxon>
        <taxon>Streptophyta</taxon>
        <taxon>Embryophyta</taxon>
        <taxon>Tracheophyta</taxon>
        <taxon>Spermatophyta</taxon>
        <taxon>Magnoliopsida</taxon>
        <taxon>eudicotyledons</taxon>
        <taxon>Gunneridae</taxon>
        <taxon>Pentapetalae</taxon>
        <taxon>rosids</taxon>
        <taxon>malvids</taxon>
        <taxon>Malvales</taxon>
        <taxon>Malvaceae</taxon>
        <taxon>Grewioideae</taxon>
        <taxon>Apeibeae</taxon>
        <taxon>Corchorus</taxon>
    </lineage>
</organism>
<dbReference type="InterPro" id="IPR006935">
    <property type="entry name" value="Helicase/UvrB_N"/>
</dbReference>
<name>A0A1R3L3R9_9ROSI</name>
<evidence type="ECO:0000313" key="2">
    <source>
        <dbReference type="EMBL" id="OMP14003.1"/>
    </source>
</evidence>
<dbReference type="GO" id="GO:0016787">
    <property type="term" value="F:hydrolase activity"/>
    <property type="evidence" value="ECO:0007669"/>
    <property type="project" value="InterPro"/>
</dbReference>
<sequence>MGARIAYLALNKGIKNFFVLAPNLTIYEKLIKDFGDPGYEKYVFNGISEFVHNRPVIITGDNYSQQGNLFDESEIRINIFNISKFNSDNKGTKKGGVSLAPKIKRLSEYLGQSYWEYLTGIKDLVILMDEAHRYHADASKNAINELKPVLGLELTATPTDEKGNVFKNIVYEYNLAQALADGEFVKNPAIAKRKNFQKGNLSERDVDIIKLEDAVSVHRQTKNDLELYSKNNNAKQVKPFILVVCKSIEHAEETYGYINSTEFYEGEYMGKALQIHSVTRKDEEIESLFVSLENPDNQIEIVIHVNMLKEGWDVSNLYTIVPLRAANAKILIEQTIGRGLRLPYDGKRTGVESVDKLTVIAHDNFEAVVAEAQDPNSLLNKFTFVELDEKEMGIKTQVITSVSSVEKFVEDEQEKVNVISNPAEKQKAQAVVDAKKAVLTVLPTFNKSSLVKHINDLNKEEVKKEVIQKIEENLNKGQLNIFADQIVAEAKAQYETIISAYKENIIEIPRMVLTRGEVQAYFNDFDLVTDEFTYKALEQEIIRMGLVDKKTETIGVQDSGQKINPVKLIISELLNYPEVDYDENADLLYKLAQQAVYALEANLDDKTKLNLTVRQFKLPIAERIYMQMRANFTVTTPAFIEPEVLPFTKN</sequence>
<dbReference type="OrthoDB" id="16911at2759"/>
<dbReference type="PANTHER" id="PTHR47396:SF1">
    <property type="entry name" value="ATP-DEPENDENT HELICASE IRC3-RELATED"/>
    <property type="match status" value="1"/>
</dbReference>
<accession>A0A1R3L3R9</accession>
<dbReference type="GO" id="GO:0005524">
    <property type="term" value="F:ATP binding"/>
    <property type="evidence" value="ECO:0007669"/>
    <property type="project" value="InterPro"/>
</dbReference>
<feature type="domain" description="Helicase/UvrB N-terminal" evidence="1">
    <location>
        <begin position="5"/>
        <end position="159"/>
    </location>
</feature>
<dbReference type="Proteomes" id="UP000187203">
    <property type="component" value="Unassembled WGS sequence"/>
</dbReference>